<organism evidence="3 4">
    <name type="scientific">Paratrimastix pyriformis</name>
    <dbReference type="NCBI Taxonomy" id="342808"/>
    <lineage>
        <taxon>Eukaryota</taxon>
        <taxon>Metamonada</taxon>
        <taxon>Preaxostyla</taxon>
        <taxon>Paratrimastigidae</taxon>
        <taxon>Paratrimastix</taxon>
    </lineage>
</organism>
<evidence type="ECO:0000313" key="4">
    <source>
        <dbReference type="Proteomes" id="UP001141327"/>
    </source>
</evidence>
<protein>
    <submittedName>
        <fullName evidence="3">Exocyst complex subunit 6</fullName>
    </submittedName>
</protein>
<keyword evidence="4" id="KW-1185">Reference proteome</keyword>
<reference evidence="3" key="1">
    <citation type="journal article" date="2022" name="bioRxiv">
        <title>Genomics of Preaxostyla Flagellates Illuminates Evolutionary Transitions and the Path Towards Mitochondrial Loss.</title>
        <authorList>
            <person name="Novak L.V.F."/>
            <person name="Treitli S.C."/>
            <person name="Pyrih J."/>
            <person name="Halakuc P."/>
            <person name="Pipaliya S.V."/>
            <person name="Vacek V."/>
            <person name="Brzon O."/>
            <person name="Soukal P."/>
            <person name="Eme L."/>
            <person name="Dacks J.B."/>
            <person name="Karnkowska A."/>
            <person name="Elias M."/>
            <person name="Hampl V."/>
        </authorList>
    </citation>
    <scope>NUCLEOTIDE SEQUENCE</scope>
    <source>
        <strain evidence="3">RCP-MX</strain>
    </source>
</reference>
<dbReference type="InterPro" id="IPR048359">
    <property type="entry name" value="EXOC6_Sec15_N"/>
</dbReference>
<dbReference type="Pfam" id="PF20651">
    <property type="entry name" value="EXOC6_Sec15_N"/>
    <property type="match status" value="1"/>
</dbReference>
<dbReference type="Proteomes" id="UP001141327">
    <property type="component" value="Unassembled WGS sequence"/>
</dbReference>
<feature type="compositionally biased region" description="Low complexity" evidence="1">
    <location>
        <begin position="216"/>
        <end position="240"/>
    </location>
</feature>
<accession>A0ABQ8UF15</accession>
<dbReference type="InterPro" id="IPR007225">
    <property type="entry name" value="EXOC6/Sec15"/>
</dbReference>
<comment type="caution">
    <text evidence="3">The sequence shown here is derived from an EMBL/GenBank/DDBJ whole genome shotgun (WGS) entry which is preliminary data.</text>
</comment>
<feature type="domain" description="Exocyst complex component EXOC6/Sec15 N-terminal" evidence="2">
    <location>
        <begin position="34"/>
        <end position="196"/>
    </location>
</feature>
<sequence>MALPNKTPEVDIFKAVSAFERGKQENYEKGLLTEIASKDEEIKFLCGDHYQDFVSAVDEMLTVREEIGKLRETVTTLNEEMHRTGAQLLSKEEELLRKRRILENIDKTITRQQECMFILQLYGNIQNNVKQGRYLEALKLLDRMLTAHLRPLRSFSFARQIESDIPELKAGFWHCATTVTMNSIRKVSAELGKAAMRTVASQLGLPLSPTLLATLSPSGLPSSSSSSSSTSTGAAPTAPSRRTLAPPGDLPPTATRSTTRPATGQSMRDALLGRPDDAATSGGGRAGGRVTGGGRSGGDERVGRRGGSLGGTEGDLAGQAAGGDGADGEPVSLFEQLKVDLTPVFQCMAIAEHIGRTEEFCKYYNENRKLQVDLDLDPSNAFRNQPFHEFYARYMSQLLGYFIVEDAIFKGLPALMQSSEVESLWNLSVVKIKDLLEQMCTKPYQPEAPPRINQVKDFLLVYAATATRYGYNAGLLTECLVALAPRVIEMLAHLAEGQLNEALKVERYEPLLIEALDQYEKLIKVRLGGGVSPG</sequence>
<evidence type="ECO:0000256" key="1">
    <source>
        <dbReference type="SAM" id="MobiDB-lite"/>
    </source>
</evidence>
<dbReference type="PANTHER" id="PTHR12702">
    <property type="entry name" value="SEC15"/>
    <property type="match status" value="1"/>
</dbReference>
<name>A0ABQ8UF15_9EUKA</name>
<evidence type="ECO:0000259" key="2">
    <source>
        <dbReference type="Pfam" id="PF20651"/>
    </source>
</evidence>
<gene>
    <name evidence="3" type="ORF">PAPYR_8569</name>
</gene>
<feature type="compositionally biased region" description="Low complexity" evidence="1">
    <location>
        <begin position="251"/>
        <end position="263"/>
    </location>
</feature>
<dbReference type="EMBL" id="JAPMOS010000076">
    <property type="protein sequence ID" value="KAJ4456272.1"/>
    <property type="molecule type" value="Genomic_DNA"/>
</dbReference>
<proteinExistence type="predicted"/>
<feature type="compositionally biased region" description="Gly residues" evidence="1">
    <location>
        <begin position="281"/>
        <end position="296"/>
    </location>
</feature>
<evidence type="ECO:0000313" key="3">
    <source>
        <dbReference type="EMBL" id="KAJ4456272.1"/>
    </source>
</evidence>
<dbReference type="PANTHER" id="PTHR12702:SF0">
    <property type="entry name" value="EXOCYST COMPLEX COMPONENT 6"/>
    <property type="match status" value="1"/>
</dbReference>
<feature type="region of interest" description="Disordered" evidence="1">
    <location>
        <begin position="216"/>
        <end position="329"/>
    </location>
</feature>